<dbReference type="Proteomes" id="UP001341840">
    <property type="component" value="Unassembled WGS sequence"/>
</dbReference>
<accession>A0ABU6XTC9</accession>
<evidence type="ECO:0000313" key="2">
    <source>
        <dbReference type="EMBL" id="MED6200859.1"/>
    </source>
</evidence>
<reference evidence="2 3" key="1">
    <citation type="journal article" date="2023" name="Plants (Basel)">
        <title>Bridging the Gap: Combining Genomics and Transcriptomics Approaches to Understand Stylosanthes scabra, an Orphan Legume from the Brazilian Caatinga.</title>
        <authorList>
            <person name="Ferreira-Neto J.R.C."/>
            <person name="da Silva M.D."/>
            <person name="Binneck E."/>
            <person name="de Melo N.F."/>
            <person name="da Silva R.H."/>
            <person name="de Melo A.L.T.M."/>
            <person name="Pandolfi V."/>
            <person name="Bustamante F.O."/>
            <person name="Brasileiro-Vidal A.C."/>
            <person name="Benko-Iseppon A.M."/>
        </authorList>
    </citation>
    <scope>NUCLEOTIDE SEQUENCE [LARGE SCALE GENOMIC DNA]</scope>
    <source>
        <tissue evidence="2">Leaves</tissue>
    </source>
</reference>
<protein>
    <submittedName>
        <fullName evidence="2">Uncharacterized protein</fullName>
    </submittedName>
</protein>
<comment type="caution">
    <text evidence="2">The sequence shown here is derived from an EMBL/GenBank/DDBJ whole genome shotgun (WGS) entry which is preliminary data.</text>
</comment>
<keyword evidence="3" id="KW-1185">Reference proteome</keyword>
<sequence>APGPISTPPPSYKSEDYLPSQAGSSSDGLLTCPFARGGACISSTGAAIRNSWAGTGASGNKPSISGGIGGPSSLP</sequence>
<feature type="region of interest" description="Disordered" evidence="1">
    <location>
        <begin position="1"/>
        <end position="28"/>
    </location>
</feature>
<evidence type="ECO:0000256" key="1">
    <source>
        <dbReference type="SAM" id="MobiDB-lite"/>
    </source>
</evidence>
<evidence type="ECO:0000313" key="3">
    <source>
        <dbReference type="Proteomes" id="UP001341840"/>
    </source>
</evidence>
<feature type="compositionally biased region" description="Gly residues" evidence="1">
    <location>
        <begin position="66"/>
        <end position="75"/>
    </location>
</feature>
<feature type="compositionally biased region" description="Pro residues" evidence="1">
    <location>
        <begin position="1"/>
        <end position="11"/>
    </location>
</feature>
<feature type="non-terminal residue" evidence="2">
    <location>
        <position position="1"/>
    </location>
</feature>
<proteinExistence type="predicted"/>
<feature type="region of interest" description="Disordered" evidence="1">
    <location>
        <begin position="51"/>
        <end position="75"/>
    </location>
</feature>
<dbReference type="EMBL" id="JASCZI010213119">
    <property type="protein sequence ID" value="MED6200859.1"/>
    <property type="molecule type" value="Genomic_DNA"/>
</dbReference>
<gene>
    <name evidence="2" type="ORF">PIB30_089397</name>
</gene>
<organism evidence="2 3">
    <name type="scientific">Stylosanthes scabra</name>
    <dbReference type="NCBI Taxonomy" id="79078"/>
    <lineage>
        <taxon>Eukaryota</taxon>
        <taxon>Viridiplantae</taxon>
        <taxon>Streptophyta</taxon>
        <taxon>Embryophyta</taxon>
        <taxon>Tracheophyta</taxon>
        <taxon>Spermatophyta</taxon>
        <taxon>Magnoliopsida</taxon>
        <taxon>eudicotyledons</taxon>
        <taxon>Gunneridae</taxon>
        <taxon>Pentapetalae</taxon>
        <taxon>rosids</taxon>
        <taxon>fabids</taxon>
        <taxon>Fabales</taxon>
        <taxon>Fabaceae</taxon>
        <taxon>Papilionoideae</taxon>
        <taxon>50 kb inversion clade</taxon>
        <taxon>dalbergioids sensu lato</taxon>
        <taxon>Dalbergieae</taxon>
        <taxon>Pterocarpus clade</taxon>
        <taxon>Stylosanthes</taxon>
    </lineage>
</organism>
<name>A0ABU6XTC9_9FABA</name>